<sequence>MMTIKDLLATKQVNASGFDAIAALSEHSEGTEEAVLSSLPPAVLASQGVTEYYALQIPRGSVFKTAEDIIEANLPVRKYQINPVDVTDMETVIVNRHEGTIKILKEMFPWAEVLEQVTEEEIVGKHVVGGLPPHLMTAAGAFTSAYIKGFDYAKDGDLSGDELKERLVVADKPITIEEIN</sequence>
<reference evidence="1 2" key="1">
    <citation type="submission" date="2017-07" db="EMBL/GenBank/DDBJ databases">
        <title>Isolation and whole genome analysis of endospore-forming bacteria from heroin.</title>
        <authorList>
            <person name="Kalinowski J."/>
            <person name="Ahrens B."/>
            <person name="Al-Dilaimi A."/>
            <person name="Winkler A."/>
            <person name="Wibberg D."/>
            <person name="Schleenbecker U."/>
            <person name="Ruckert C."/>
            <person name="Wolfel R."/>
            <person name="Grass G."/>
        </authorList>
    </citation>
    <scope>NUCLEOTIDE SEQUENCE [LARGE SCALE GENOMIC DNA]</scope>
    <source>
        <strain evidence="1 2">7539</strain>
    </source>
</reference>
<evidence type="ECO:0000313" key="1">
    <source>
        <dbReference type="EMBL" id="PAE87640.1"/>
    </source>
</evidence>
<proteinExistence type="predicted"/>
<name>A0A268NX43_SHOCL</name>
<organism evidence="1 2">
    <name type="scientific">Shouchella clausii</name>
    <name type="common">Alkalihalobacillus clausii</name>
    <dbReference type="NCBI Taxonomy" id="79880"/>
    <lineage>
        <taxon>Bacteria</taxon>
        <taxon>Bacillati</taxon>
        <taxon>Bacillota</taxon>
        <taxon>Bacilli</taxon>
        <taxon>Bacillales</taxon>
        <taxon>Bacillaceae</taxon>
        <taxon>Shouchella</taxon>
    </lineage>
</organism>
<protein>
    <submittedName>
        <fullName evidence="1">Uncharacterized protein</fullName>
    </submittedName>
</protein>
<comment type="caution">
    <text evidence="1">The sequence shown here is derived from an EMBL/GenBank/DDBJ whole genome shotgun (WGS) entry which is preliminary data.</text>
</comment>
<dbReference type="EMBL" id="NPCC01000032">
    <property type="protein sequence ID" value="PAE87640.1"/>
    <property type="molecule type" value="Genomic_DNA"/>
</dbReference>
<gene>
    <name evidence="1" type="ORF">CHH72_17290</name>
</gene>
<dbReference type="RefSeq" id="WP_095327089.1">
    <property type="nucleotide sequence ID" value="NZ_NPCC01000032.1"/>
</dbReference>
<dbReference type="Proteomes" id="UP000216207">
    <property type="component" value="Unassembled WGS sequence"/>
</dbReference>
<dbReference type="AlphaFoldDB" id="A0A268NX43"/>
<evidence type="ECO:0000313" key="2">
    <source>
        <dbReference type="Proteomes" id="UP000216207"/>
    </source>
</evidence>
<accession>A0A268NX43</accession>